<proteinExistence type="predicted"/>
<dbReference type="SUPFAM" id="SSF47095">
    <property type="entry name" value="HMG-box"/>
    <property type="match status" value="1"/>
</dbReference>
<evidence type="ECO:0000313" key="4">
    <source>
        <dbReference type="EMBL" id="KAI9197022.1"/>
    </source>
</evidence>
<reference evidence="4" key="2">
    <citation type="submission" date="2023-02" db="EMBL/GenBank/DDBJ databases">
        <authorList>
            <person name="Swenson N.G."/>
            <person name="Wegrzyn J.L."/>
            <person name="Mcevoy S.L."/>
        </authorList>
    </citation>
    <scope>NUCLEOTIDE SEQUENCE</scope>
    <source>
        <strain evidence="4">91603</strain>
        <tissue evidence="4">Leaf</tissue>
    </source>
</reference>
<dbReference type="Proteomes" id="UP001064489">
    <property type="component" value="Chromosome 1"/>
</dbReference>
<keyword evidence="5" id="KW-1185">Reference proteome</keyword>
<dbReference type="InterPro" id="IPR036910">
    <property type="entry name" value="HMG_box_dom_sf"/>
</dbReference>
<dbReference type="GO" id="GO:0003677">
    <property type="term" value="F:DNA binding"/>
    <property type="evidence" value="ECO:0007669"/>
    <property type="project" value="UniProtKB-UniRule"/>
</dbReference>
<dbReference type="AlphaFoldDB" id="A0AAD5P3G4"/>
<sequence length="97" mass="10891">MYEMGLLSVRARAALLSCRALFCVICSKEARKALLEERSGTNNSTITAMISVTWKELSEEEKQAWNAKAAEAMEAYKKELEKYNNSIATAIDDKQQP</sequence>
<comment type="caution">
    <text evidence="4">The sequence shown here is derived from an EMBL/GenBank/DDBJ whole genome shotgun (WGS) entry which is preliminary data.</text>
</comment>
<evidence type="ECO:0000313" key="5">
    <source>
        <dbReference type="Proteomes" id="UP001064489"/>
    </source>
</evidence>
<dbReference type="InterPro" id="IPR044601">
    <property type="entry name" value="HMGB6/HMGB13"/>
</dbReference>
<evidence type="ECO:0000256" key="2">
    <source>
        <dbReference type="SAM" id="Coils"/>
    </source>
</evidence>
<dbReference type="Gene3D" id="1.10.30.10">
    <property type="entry name" value="High mobility group box domain"/>
    <property type="match status" value="1"/>
</dbReference>
<dbReference type="EMBL" id="JAJSOW010000003">
    <property type="protein sequence ID" value="KAI9197022.1"/>
    <property type="molecule type" value="Genomic_DNA"/>
</dbReference>
<dbReference type="PANTHER" id="PTHR46912:SF1">
    <property type="entry name" value="HIGH MOBILITY GROUP B PROTEIN 13"/>
    <property type="match status" value="1"/>
</dbReference>
<feature type="coiled-coil region" evidence="2">
    <location>
        <begin position="55"/>
        <end position="93"/>
    </location>
</feature>
<dbReference type="InterPro" id="IPR009071">
    <property type="entry name" value="HMG_box_dom"/>
</dbReference>
<evidence type="ECO:0000259" key="3">
    <source>
        <dbReference type="PROSITE" id="PS50118"/>
    </source>
</evidence>
<evidence type="ECO:0000256" key="1">
    <source>
        <dbReference type="PROSITE-ProRule" id="PRU00267"/>
    </source>
</evidence>
<keyword evidence="2" id="KW-0175">Coiled coil</keyword>
<accession>A0AAD5P3G4</accession>
<organism evidence="4 5">
    <name type="scientific">Acer negundo</name>
    <name type="common">Box elder</name>
    <dbReference type="NCBI Taxonomy" id="4023"/>
    <lineage>
        <taxon>Eukaryota</taxon>
        <taxon>Viridiplantae</taxon>
        <taxon>Streptophyta</taxon>
        <taxon>Embryophyta</taxon>
        <taxon>Tracheophyta</taxon>
        <taxon>Spermatophyta</taxon>
        <taxon>Magnoliopsida</taxon>
        <taxon>eudicotyledons</taxon>
        <taxon>Gunneridae</taxon>
        <taxon>Pentapetalae</taxon>
        <taxon>rosids</taxon>
        <taxon>malvids</taxon>
        <taxon>Sapindales</taxon>
        <taxon>Sapindaceae</taxon>
        <taxon>Hippocastanoideae</taxon>
        <taxon>Acereae</taxon>
        <taxon>Acer</taxon>
    </lineage>
</organism>
<feature type="domain" description="HMG box" evidence="3">
    <location>
        <begin position="27"/>
        <end position="84"/>
    </location>
</feature>
<dbReference type="PANTHER" id="PTHR46912">
    <property type="entry name" value="HIGH MOBILITY GROUP B PROTEIN 13"/>
    <property type="match status" value="1"/>
</dbReference>
<protein>
    <recommendedName>
        <fullName evidence="3">HMG box domain-containing protein</fullName>
    </recommendedName>
</protein>
<dbReference type="SMART" id="SM00398">
    <property type="entry name" value="HMG"/>
    <property type="match status" value="1"/>
</dbReference>
<gene>
    <name evidence="4" type="ORF">LWI28_029145</name>
</gene>
<dbReference type="GO" id="GO:0005634">
    <property type="term" value="C:nucleus"/>
    <property type="evidence" value="ECO:0007669"/>
    <property type="project" value="UniProtKB-UniRule"/>
</dbReference>
<dbReference type="Pfam" id="PF00505">
    <property type="entry name" value="HMG_box"/>
    <property type="match status" value="1"/>
</dbReference>
<keyword evidence="1" id="KW-0238">DNA-binding</keyword>
<feature type="DNA-binding region" description="HMG box" evidence="1">
    <location>
        <begin position="27"/>
        <end position="84"/>
    </location>
</feature>
<keyword evidence="1" id="KW-0539">Nucleus</keyword>
<name>A0AAD5P3G4_ACENE</name>
<reference evidence="4" key="1">
    <citation type="journal article" date="2022" name="Plant J.">
        <title>Strategies of tolerance reflected in two North American maple genomes.</title>
        <authorList>
            <person name="McEvoy S.L."/>
            <person name="Sezen U.U."/>
            <person name="Trouern-Trend A."/>
            <person name="McMahon S.M."/>
            <person name="Schaberg P.G."/>
            <person name="Yang J."/>
            <person name="Wegrzyn J.L."/>
            <person name="Swenson N.G."/>
        </authorList>
    </citation>
    <scope>NUCLEOTIDE SEQUENCE</scope>
    <source>
        <strain evidence="4">91603</strain>
    </source>
</reference>
<dbReference type="PROSITE" id="PS50118">
    <property type="entry name" value="HMG_BOX_2"/>
    <property type="match status" value="1"/>
</dbReference>